<dbReference type="GeneTree" id="ENSGT00530000063847"/>
<dbReference type="GeneID" id="114766995"/>
<protein>
    <recommendedName>
        <fullName evidence="4">Tetratricopeptide repeat protein 23-like</fullName>
    </recommendedName>
</protein>
<dbReference type="Gene3D" id="1.25.40.10">
    <property type="entry name" value="Tetratricopeptide repeat domain"/>
    <property type="match status" value="2"/>
</dbReference>
<evidence type="ECO:0000313" key="2">
    <source>
        <dbReference type="Ensembl" id="ENSDCDP00010021703.1"/>
    </source>
</evidence>
<dbReference type="SUPFAM" id="SSF48452">
    <property type="entry name" value="TPR-like"/>
    <property type="match status" value="1"/>
</dbReference>
<dbReference type="PANTHER" id="PTHR14485">
    <property type="entry name" value="TETRATRICOPEPTIDE REPEAT PROTEIN 23"/>
    <property type="match status" value="1"/>
</dbReference>
<reference evidence="2" key="3">
    <citation type="submission" date="2025-09" db="UniProtKB">
        <authorList>
            <consortium name="Ensembl"/>
        </authorList>
    </citation>
    <scope>IDENTIFICATION</scope>
</reference>
<evidence type="ECO:0000313" key="3">
    <source>
        <dbReference type="Proteomes" id="UP000694580"/>
    </source>
</evidence>
<sequence>MNTEVGNVSEISVCEEMLGPEEKLSECSSRVQALADDQQFDECLKEMVRCVALTRLVYGDKDLRLAQGHTRLAEAYLRFKGWAAQAHDHASTAQQLLSSCCSSTSQMEDRVSVLTTRLSLFQTQGGAALLLGNLAEAESSLRKAEGLIADLRELGRMSQEECLEAELVIRSGLSRVYQRQGQAEEALAQCERALELLERAGKEDKLCAVYTDMAAIHQAKGFLDKAIVSLQQAHAFALSQGPGGLEGAHVAHSLALACSSAADPHHNDSAAHYFEESLSAYRTVVGAQDAKTLAVQDDYCRFLLQTNQHERCVEIQKESLPLKRNTFGDLSAEVADTLQLIGGVEMTQGLMKQSHKTMKKCLEVCSLLYGPQHKKTRTTQKTVDMLSQVPEVSETQRKGSSLQTRPRFSAVVPSHTTKPAEEYLSESQQSFTLGLN</sequence>
<accession>A0AAY4BLC2</accession>
<dbReference type="AlphaFoldDB" id="A0AAY4BLC2"/>
<organism evidence="2 3">
    <name type="scientific">Denticeps clupeoides</name>
    <name type="common">denticle herring</name>
    <dbReference type="NCBI Taxonomy" id="299321"/>
    <lineage>
        <taxon>Eukaryota</taxon>
        <taxon>Metazoa</taxon>
        <taxon>Chordata</taxon>
        <taxon>Craniata</taxon>
        <taxon>Vertebrata</taxon>
        <taxon>Euteleostomi</taxon>
        <taxon>Actinopterygii</taxon>
        <taxon>Neopterygii</taxon>
        <taxon>Teleostei</taxon>
        <taxon>Clupei</taxon>
        <taxon>Clupeiformes</taxon>
        <taxon>Denticipitoidei</taxon>
        <taxon>Denticipitidae</taxon>
        <taxon>Denticeps</taxon>
    </lineage>
</organism>
<evidence type="ECO:0000256" key="1">
    <source>
        <dbReference type="SAM" id="MobiDB-lite"/>
    </source>
</evidence>
<evidence type="ECO:0008006" key="4">
    <source>
        <dbReference type="Google" id="ProtNLM"/>
    </source>
</evidence>
<gene>
    <name evidence="2" type="primary">TTC23</name>
</gene>
<proteinExistence type="predicted"/>
<dbReference type="PANTHER" id="PTHR14485:SF3">
    <property type="entry name" value="TETRATRICOPEPTIDE REPEAT PROTEIN 23"/>
    <property type="match status" value="1"/>
</dbReference>
<dbReference type="Pfam" id="PF13374">
    <property type="entry name" value="TPR_10"/>
    <property type="match status" value="1"/>
</dbReference>
<dbReference type="RefSeq" id="XP_028814247.1">
    <property type="nucleotide sequence ID" value="XM_028958414.1"/>
</dbReference>
<name>A0AAY4BLC2_9TELE</name>
<feature type="region of interest" description="Disordered" evidence="1">
    <location>
        <begin position="389"/>
        <end position="436"/>
    </location>
</feature>
<feature type="compositionally biased region" description="Polar residues" evidence="1">
    <location>
        <begin position="425"/>
        <end position="436"/>
    </location>
</feature>
<dbReference type="InterPro" id="IPR011990">
    <property type="entry name" value="TPR-like_helical_dom_sf"/>
</dbReference>
<reference evidence="2" key="2">
    <citation type="submission" date="2025-08" db="UniProtKB">
        <authorList>
            <consortium name="Ensembl"/>
        </authorList>
    </citation>
    <scope>IDENTIFICATION</scope>
</reference>
<dbReference type="Ensembl" id="ENSDCDT00010023926.1">
    <property type="protein sequence ID" value="ENSDCDP00010021703.1"/>
    <property type="gene ID" value="ENSDCDG00010010746.1"/>
</dbReference>
<dbReference type="Proteomes" id="UP000694580">
    <property type="component" value="Chromosome 17"/>
</dbReference>
<dbReference type="InterPro" id="IPR042621">
    <property type="entry name" value="TTC23/TTC23L"/>
</dbReference>
<keyword evidence="3" id="KW-1185">Reference proteome</keyword>
<reference evidence="2 3" key="1">
    <citation type="submission" date="2020-06" db="EMBL/GenBank/DDBJ databases">
        <authorList>
            <consortium name="Wellcome Sanger Institute Data Sharing"/>
        </authorList>
    </citation>
    <scope>NUCLEOTIDE SEQUENCE [LARGE SCALE GENOMIC DNA]</scope>
</reference>